<reference evidence="1" key="1">
    <citation type="submission" date="2023-04" db="EMBL/GenBank/DDBJ databases">
        <title>Black Yeasts Isolated from many extreme environments.</title>
        <authorList>
            <person name="Coleine C."/>
            <person name="Stajich J.E."/>
            <person name="Selbmann L."/>
        </authorList>
    </citation>
    <scope>NUCLEOTIDE SEQUENCE</scope>
    <source>
        <strain evidence="1">CCFEE 5312</strain>
    </source>
</reference>
<gene>
    <name evidence="1" type="ORF">LTR09_009997</name>
</gene>
<protein>
    <submittedName>
        <fullName evidence="1">Uncharacterized protein</fullName>
    </submittedName>
</protein>
<keyword evidence="2" id="KW-1185">Reference proteome</keyword>
<dbReference type="EMBL" id="JAWDJX010000046">
    <property type="protein sequence ID" value="KAK3048688.1"/>
    <property type="molecule type" value="Genomic_DNA"/>
</dbReference>
<sequence length="94" mass="11030">MPRAHPAFGIFIAGAAIIDYRYRRYNKDAIFDIHASAERSAYRAKLALQGRWEEFDIELKKERAEMERLQAAQAALKAPWTWRQRFVARGMDDE</sequence>
<name>A0AAJ0G5V6_9PEZI</name>
<accession>A0AAJ0G5V6</accession>
<evidence type="ECO:0000313" key="1">
    <source>
        <dbReference type="EMBL" id="KAK3048688.1"/>
    </source>
</evidence>
<proteinExistence type="predicted"/>
<evidence type="ECO:0000313" key="2">
    <source>
        <dbReference type="Proteomes" id="UP001271007"/>
    </source>
</evidence>
<organism evidence="1 2">
    <name type="scientific">Extremus antarcticus</name>
    <dbReference type="NCBI Taxonomy" id="702011"/>
    <lineage>
        <taxon>Eukaryota</taxon>
        <taxon>Fungi</taxon>
        <taxon>Dikarya</taxon>
        <taxon>Ascomycota</taxon>
        <taxon>Pezizomycotina</taxon>
        <taxon>Dothideomycetes</taxon>
        <taxon>Dothideomycetidae</taxon>
        <taxon>Mycosphaerellales</taxon>
        <taxon>Extremaceae</taxon>
        <taxon>Extremus</taxon>
    </lineage>
</organism>
<dbReference type="AlphaFoldDB" id="A0AAJ0G5V6"/>
<comment type="caution">
    <text evidence="1">The sequence shown here is derived from an EMBL/GenBank/DDBJ whole genome shotgun (WGS) entry which is preliminary data.</text>
</comment>
<dbReference type="Proteomes" id="UP001271007">
    <property type="component" value="Unassembled WGS sequence"/>
</dbReference>